<evidence type="ECO:0000256" key="8">
    <source>
        <dbReference type="ARBA" id="ARBA00022801"/>
    </source>
</evidence>
<protein>
    <recommendedName>
        <fullName evidence="10">peptidoglycan glycosyltransferase</fullName>
        <ecNumber evidence="10">2.4.99.28</ecNumber>
    </recommendedName>
</protein>
<dbReference type="EMBL" id="RBIM01000006">
    <property type="protein sequence ID" value="RKQ95604.1"/>
    <property type="molecule type" value="Genomic_DNA"/>
</dbReference>
<dbReference type="InterPro" id="IPR036950">
    <property type="entry name" value="PBP_transglycosylase"/>
</dbReference>
<dbReference type="SUPFAM" id="SSF53955">
    <property type="entry name" value="Lysozyme-like"/>
    <property type="match status" value="1"/>
</dbReference>
<dbReference type="GO" id="GO:0004180">
    <property type="term" value="F:carboxypeptidase activity"/>
    <property type="evidence" value="ECO:0007669"/>
    <property type="project" value="UniProtKB-KW"/>
</dbReference>
<keyword evidence="4" id="KW-0121">Carboxypeptidase</keyword>
<dbReference type="GO" id="GO:0008955">
    <property type="term" value="F:peptidoglycan glycosyltransferase activity"/>
    <property type="evidence" value="ECO:0007669"/>
    <property type="project" value="UniProtKB-EC"/>
</dbReference>
<dbReference type="AlphaFoldDB" id="A0A495D229"/>
<evidence type="ECO:0000259" key="12">
    <source>
        <dbReference type="Pfam" id="PF00905"/>
    </source>
</evidence>
<dbReference type="GO" id="GO:0006508">
    <property type="term" value="P:proteolysis"/>
    <property type="evidence" value="ECO:0007669"/>
    <property type="project" value="UniProtKB-KW"/>
</dbReference>
<dbReference type="RefSeq" id="WP_121212086.1">
    <property type="nucleotide sequence ID" value="NZ_RBIM01000006.1"/>
</dbReference>
<accession>A0A495D229</accession>
<dbReference type="GO" id="GO:0030288">
    <property type="term" value="C:outer membrane-bounded periplasmic space"/>
    <property type="evidence" value="ECO:0007669"/>
    <property type="project" value="TreeGrafter"/>
</dbReference>
<gene>
    <name evidence="15" type="ORF">C7435_2707</name>
</gene>
<keyword evidence="6" id="KW-0328">Glycosyltransferase</keyword>
<comment type="similarity">
    <text evidence="2">In the C-terminal section; belongs to the transpeptidase family.</text>
</comment>
<evidence type="ECO:0000259" key="13">
    <source>
        <dbReference type="Pfam" id="PF00912"/>
    </source>
</evidence>
<dbReference type="InterPro" id="IPR012338">
    <property type="entry name" value="Beta-lactam/transpept-like"/>
</dbReference>
<evidence type="ECO:0000256" key="5">
    <source>
        <dbReference type="ARBA" id="ARBA00022670"/>
    </source>
</evidence>
<keyword evidence="8" id="KW-0378">Hydrolase</keyword>
<name>A0A495D229_9PROT</name>
<evidence type="ECO:0000256" key="3">
    <source>
        <dbReference type="ARBA" id="ARBA00007739"/>
    </source>
</evidence>
<evidence type="ECO:0000313" key="16">
    <source>
        <dbReference type="Proteomes" id="UP000273675"/>
    </source>
</evidence>
<dbReference type="UniPathway" id="UPA00219"/>
<dbReference type="InterPro" id="IPR050396">
    <property type="entry name" value="Glycosyltr_51/Transpeptidase"/>
</dbReference>
<comment type="catalytic activity">
    <reaction evidence="11">
        <text>[GlcNAc-(1-&gt;4)-Mur2Ac(oyl-L-Ala-gamma-D-Glu-L-Lys-D-Ala-D-Ala)](n)-di-trans,octa-cis-undecaprenyl diphosphate + beta-D-GlcNAc-(1-&gt;4)-Mur2Ac(oyl-L-Ala-gamma-D-Glu-L-Lys-D-Ala-D-Ala)-di-trans,octa-cis-undecaprenyl diphosphate = [GlcNAc-(1-&gt;4)-Mur2Ac(oyl-L-Ala-gamma-D-Glu-L-Lys-D-Ala-D-Ala)](n+1)-di-trans,octa-cis-undecaprenyl diphosphate + di-trans,octa-cis-undecaprenyl diphosphate + H(+)</text>
        <dbReference type="Rhea" id="RHEA:23708"/>
        <dbReference type="Rhea" id="RHEA-COMP:9602"/>
        <dbReference type="Rhea" id="RHEA-COMP:9603"/>
        <dbReference type="ChEBI" id="CHEBI:15378"/>
        <dbReference type="ChEBI" id="CHEBI:58405"/>
        <dbReference type="ChEBI" id="CHEBI:60033"/>
        <dbReference type="ChEBI" id="CHEBI:78435"/>
        <dbReference type="EC" id="2.4.99.28"/>
    </reaction>
</comment>
<evidence type="ECO:0000256" key="4">
    <source>
        <dbReference type="ARBA" id="ARBA00022645"/>
    </source>
</evidence>
<dbReference type="InterPro" id="IPR001460">
    <property type="entry name" value="PCN-bd_Tpept"/>
</dbReference>
<comment type="pathway">
    <text evidence="1">Cell wall biogenesis; peptidoglycan biosynthesis.</text>
</comment>
<dbReference type="Gene3D" id="3.40.710.10">
    <property type="entry name" value="DD-peptidase/beta-lactamase superfamily"/>
    <property type="match status" value="1"/>
</dbReference>
<dbReference type="SUPFAM" id="SSF56601">
    <property type="entry name" value="beta-lactamase/transpeptidase-like"/>
    <property type="match status" value="1"/>
</dbReference>
<organism evidence="15 16">
    <name type="scientific">Maricaulis maris</name>
    <dbReference type="NCBI Taxonomy" id="74318"/>
    <lineage>
        <taxon>Bacteria</taxon>
        <taxon>Pseudomonadati</taxon>
        <taxon>Pseudomonadota</taxon>
        <taxon>Alphaproteobacteria</taxon>
        <taxon>Maricaulales</taxon>
        <taxon>Maricaulaceae</taxon>
        <taxon>Maricaulis</taxon>
    </lineage>
</organism>
<dbReference type="InterPro" id="IPR023346">
    <property type="entry name" value="Lysozyme-like_dom_sf"/>
</dbReference>
<dbReference type="Proteomes" id="UP000273675">
    <property type="component" value="Unassembled WGS sequence"/>
</dbReference>
<feature type="domain" description="Penicillin-binding C-terminal" evidence="14">
    <location>
        <begin position="600"/>
        <end position="677"/>
    </location>
</feature>
<dbReference type="OrthoDB" id="9766909at2"/>
<evidence type="ECO:0000259" key="14">
    <source>
        <dbReference type="Pfam" id="PF06832"/>
    </source>
</evidence>
<dbReference type="Pfam" id="PF00905">
    <property type="entry name" value="Transpeptidase"/>
    <property type="match status" value="1"/>
</dbReference>
<reference evidence="15 16" key="1">
    <citation type="submission" date="2018-10" db="EMBL/GenBank/DDBJ databases">
        <title>Genomic Encyclopedia of Type Strains, Phase IV (KMG-IV): sequencing the most valuable type-strain genomes for metagenomic binning, comparative biology and taxonomic classification.</title>
        <authorList>
            <person name="Goeker M."/>
        </authorList>
    </citation>
    <scope>NUCLEOTIDE SEQUENCE [LARGE SCALE GENOMIC DNA]</scope>
    <source>
        <strain evidence="15 16">DSM 4734</strain>
    </source>
</reference>
<feature type="domain" description="Penicillin-binding protein transpeptidase" evidence="12">
    <location>
        <begin position="299"/>
        <end position="525"/>
    </location>
</feature>
<dbReference type="NCBIfam" id="TIGR02073">
    <property type="entry name" value="PBP_1c"/>
    <property type="match status" value="1"/>
</dbReference>
<dbReference type="InterPro" id="IPR009647">
    <property type="entry name" value="PBP_C"/>
</dbReference>
<comment type="caution">
    <text evidence="15">The sequence shown here is derived from an EMBL/GenBank/DDBJ whole genome shotgun (WGS) entry which is preliminary data.</text>
</comment>
<evidence type="ECO:0000256" key="11">
    <source>
        <dbReference type="ARBA" id="ARBA00049902"/>
    </source>
</evidence>
<comment type="similarity">
    <text evidence="3">In the N-terminal section; belongs to the glycosyltransferase 51 family.</text>
</comment>
<evidence type="ECO:0000256" key="6">
    <source>
        <dbReference type="ARBA" id="ARBA00022676"/>
    </source>
</evidence>
<dbReference type="InterPro" id="IPR011815">
    <property type="entry name" value="PBP_1c"/>
</dbReference>
<evidence type="ECO:0000256" key="10">
    <source>
        <dbReference type="ARBA" id="ARBA00044770"/>
    </source>
</evidence>
<dbReference type="GO" id="GO:0008658">
    <property type="term" value="F:penicillin binding"/>
    <property type="evidence" value="ECO:0007669"/>
    <property type="project" value="InterPro"/>
</dbReference>
<dbReference type="PANTHER" id="PTHR32282:SF15">
    <property type="entry name" value="PENICILLIN-BINDING PROTEIN 1C"/>
    <property type="match status" value="1"/>
</dbReference>
<evidence type="ECO:0000256" key="2">
    <source>
        <dbReference type="ARBA" id="ARBA00007090"/>
    </source>
</evidence>
<evidence type="ECO:0000256" key="9">
    <source>
        <dbReference type="ARBA" id="ARBA00023268"/>
    </source>
</evidence>
<evidence type="ECO:0000256" key="1">
    <source>
        <dbReference type="ARBA" id="ARBA00004752"/>
    </source>
</evidence>
<dbReference type="EC" id="2.4.99.28" evidence="10"/>
<evidence type="ECO:0000256" key="7">
    <source>
        <dbReference type="ARBA" id="ARBA00022679"/>
    </source>
</evidence>
<sequence length="688" mass="73569">MFGLGRAYWFILAPLVALVGLLALDRALPPPLPSPGAVSAVVRDRNGEVLRAFPVEEGRWRLAADLDQLDPDFVAALLAYEDERFFEHWGVDLPALVRAARDGVMAGRIVSGGSTITMQLARLIEPRERTFGAKLIQMARALQLELRLSKAEILELYLTLAPYGGNLEGVRAASWAYFGREPDDLTIDQIAMLIALPQSPEARRPDRRPDTAIRARGRVLDRLAAVGLARTTASADAANDPAPTRRAFPAEAWHVAEALVAARPEVRDHVSTLDRALQFMLQDSLAAELPETGNDVQFAAIIIETESRAVRALAGSASRGRPGGWIDLTDRPRSPGSTLKPFIYGMAFDDGIAAPGTRIADLPRRFSGYQPDNFDRRFRGDVTIAEALQHSLNIPAVTTLDGVGARRFNAALGFAGASPLRPRQAGQDSGLAVALGGAGLTVRQVATLYAALGDGGAARPLVWFEDEARAPVGDEGAFQILSAESAAEILAVLRRAPHPGGRMPALLARGAPDIAFKTGTSYGFRDAWAAGVAGRYTIVVWSGRADGAPREGVTGRDAALPVLFRIADGISQSGPDAGMDVEGESDTLPDDTPQTLAEFRQDRAPHILFPPDGAEVWSDHAGRGFILAAQAPGPLRWYADGRAVGHNALGEPVWVPPGPGFYLVSAVDERGRATEVSVRVRGAARRAQ</sequence>
<dbReference type="Pfam" id="PF06832">
    <property type="entry name" value="BiPBP_C"/>
    <property type="match status" value="1"/>
</dbReference>
<dbReference type="PANTHER" id="PTHR32282">
    <property type="entry name" value="BINDING PROTEIN TRANSPEPTIDASE, PUTATIVE-RELATED"/>
    <property type="match status" value="1"/>
</dbReference>
<keyword evidence="7" id="KW-0808">Transferase</keyword>
<dbReference type="InterPro" id="IPR001264">
    <property type="entry name" value="Glyco_trans_51"/>
</dbReference>
<proteinExistence type="inferred from homology"/>
<dbReference type="GO" id="GO:0009252">
    <property type="term" value="P:peptidoglycan biosynthetic process"/>
    <property type="evidence" value="ECO:0007669"/>
    <property type="project" value="UniProtKB-UniPathway"/>
</dbReference>
<keyword evidence="9" id="KW-0511">Multifunctional enzyme</keyword>
<dbReference type="Gene3D" id="1.10.3810.10">
    <property type="entry name" value="Biosynthetic peptidoglycan transglycosylase-like"/>
    <property type="match status" value="1"/>
</dbReference>
<evidence type="ECO:0000313" key="15">
    <source>
        <dbReference type="EMBL" id="RKQ95604.1"/>
    </source>
</evidence>
<dbReference type="Pfam" id="PF00912">
    <property type="entry name" value="Transgly"/>
    <property type="match status" value="1"/>
</dbReference>
<keyword evidence="5" id="KW-0645">Protease</keyword>
<feature type="domain" description="Glycosyl transferase family 51" evidence="13">
    <location>
        <begin position="47"/>
        <end position="223"/>
    </location>
</feature>